<accession>A0A6L2N896</accession>
<proteinExistence type="predicted"/>
<name>A0A6L2N896_TANCI</name>
<comment type="caution">
    <text evidence="2">The sequence shown here is derived from an EMBL/GenBank/DDBJ whole genome shotgun (WGS) entry which is preliminary data.</text>
</comment>
<dbReference type="AlphaFoldDB" id="A0A6L2N896"/>
<feature type="compositionally biased region" description="Polar residues" evidence="1">
    <location>
        <begin position="235"/>
        <end position="244"/>
    </location>
</feature>
<protein>
    <submittedName>
        <fullName evidence="2">Uncharacterized protein</fullName>
    </submittedName>
</protein>
<dbReference type="EMBL" id="BKCJ010008475">
    <property type="protein sequence ID" value="GEU82416.1"/>
    <property type="molecule type" value="Genomic_DNA"/>
</dbReference>
<feature type="region of interest" description="Disordered" evidence="1">
    <location>
        <begin position="221"/>
        <end position="272"/>
    </location>
</feature>
<evidence type="ECO:0000256" key="1">
    <source>
        <dbReference type="SAM" id="MobiDB-lite"/>
    </source>
</evidence>
<organism evidence="2">
    <name type="scientific">Tanacetum cinerariifolium</name>
    <name type="common">Dalmatian daisy</name>
    <name type="synonym">Chrysanthemum cinerariifolium</name>
    <dbReference type="NCBI Taxonomy" id="118510"/>
    <lineage>
        <taxon>Eukaryota</taxon>
        <taxon>Viridiplantae</taxon>
        <taxon>Streptophyta</taxon>
        <taxon>Embryophyta</taxon>
        <taxon>Tracheophyta</taxon>
        <taxon>Spermatophyta</taxon>
        <taxon>Magnoliopsida</taxon>
        <taxon>eudicotyledons</taxon>
        <taxon>Gunneridae</taxon>
        <taxon>Pentapetalae</taxon>
        <taxon>asterids</taxon>
        <taxon>campanulids</taxon>
        <taxon>Asterales</taxon>
        <taxon>Asteraceae</taxon>
        <taxon>Asteroideae</taxon>
        <taxon>Anthemideae</taxon>
        <taxon>Anthemidinae</taxon>
        <taxon>Tanacetum</taxon>
    </lineage>
</organism>
<reference evidence="2" key="1">
    <citation type="journal article" date="2019" name="Sci. Rep.">
        <title>Draft genome of Tanacetum cinerariifolium, the natural source of mosquito coil.</title>
        <authorList>
            <person name="Yamashiro T."/>
            <person name="Shiraishi A."/>
            <person name="Satake H."/>
            <person name="Nakayama K."/>
        </authorList>
    </citation>
    <scope>NUCLEOTIDE SEQUENCE</scope>
</reference>
<sequence length="353" mass="40553">MSFEIQFQVMLPETEQTWRERGRKRESSSLNTNQICMISLEDEDVGLFVKALYENDSIIDLYCEDNGYDIMEMIQDQIAPKDQSVKPPFKFNADDYAHSTHENLEDLKDIVNFEVDGQTDDPTANLGGRFIHEENDPEDDIVDPKFKAKKNICYPSFDPSTSWNQCKPVVGMKFENPLQLKNMLAKYGVANGYQLWFMQNDYSKLLVYCGRDVGEGKCAAFKGKKPKDKHDHAECTNSDIGDSSSKPDHAECSSKPATKKNGRISQAMKESWSDKKEYEKRLETEDMDDGTIYFKRMYIFFKGIKQATRMRIYVKNKGRSKRIAKMQAKKFKFDANGTGSTADKAFDVSEDEE</sequence>
<gene>
    <name evidence="2" type="ORF">Tci_054394</name>
</gene>
<evidence type="ECO:0000313" key="2">
    <source>
        <dbReference type="EMBL" id="GEU82416.1"/>
    </source>
</evidence>